<dbReference type="InterPro" id="IPR001478">
    <property type="entry name" value="PDZ"/>
</dbReference>
<evidence type="ECO:0000313" key="13">
    <source>
        <dbReference type="EMBL" id="MBK4347530.1"/>
    </source>
</evidence>
<evidence type="ECO:0000256" key="9">
    <source>
        <dbReference type="ARBA" id="ARBA00023049"/>
    </source>
</evidence>
<evidence type="ECO:0000256" key="3">
    <source>
        <dbReference type="ARBA" id="ARBA00007931"/>
    </source>
</evidence>
<keyword evidence="5 11" id="KW-0812">Transmembrane</keyword>
<keyword evidence="4 13" id="KW-0645">Protease</keyword>
<dbReference type="GO" id="GO:0004222">
    <property type="term" value="F:metalloendopeptidase activity"/>
    <property type="evidence" value="ECO:0007669"/>
    <property type="project" value="InterPro"/>
</dbReference>
<feature type="domain" description="PDZ" evidence="12">
    <location>
        <begin position="167"/>
        <end position="247"/>
    </location>
</feature>
<evidence type="ECO:0000256" key="11">
    <source>
        <dbReference type="SAM" id="Phobius"/>
    </source>
</evidence>
<evidence type="ECO:0000256" key="5">
    <source>
        <dbReference type="ARBA" id="ARBA00022692"/>
    </source>
</evidence>
<keyword evidence="6" id="KW-0378">Hydrolase</keyword>
<dbReference type="Proteomes" id="UP000636458">
    <property type="component" value="Unassembled WGS sequence"/>
</dbReference>
<gene>
    <name evidence="13" type="ORF">IV501_07785</name>
</gene>
<keyword evidence="7" id="KW-0862">Zinc</keyword>
<dbReference type="Gene3D" id="2.30.42.10">
    <property type="match status" value="1"/>
</dbReference>
<keyword evidence="14" id="KW-1185">Reference proteome</keyword>
<dbReference type="Pfam" id="PF02163">
    <property type="entry name" value="Peptidase_M50"/>
    <property type="match status" value="1"/>
</dbReference>
<dbReference type="SMART" id="SM00228">
    <property type="entry name" value="PDZ"/>
    <property type="match status" value="1"/>
</dbReference>
<dbReference type="InterPro" id="IPR004387">
    <property type="entry name" value="Pept_M50_Zn"/>
</dbReference>
<protein>
    <submittedName>
        <fullName evidence="13">Site-2 protease family protein</fullName>
    </submittedName>
</protein>
<evidence type="ECO:0000256" key="7">
    <source>
        <dbReference type="ARBA" id="ARBA00022833"/>
    </source>
</evidence>
<proteinExistence type="inferred from homology"/>
<organism evidence="13 14">
    <name type="scientific">Lacisediminihabitans changchengi</name>
    <dbReference type="NCBI Taxonomy" id="2787634"/>
    <lineage>
        <taxon>Bacteria</taxon>
        <taxon>Bacillati</taxon>
        <taxon>Actinomycetota</taxon>
        <taxon>Actinomycetes</taxon>
        <taxon>Micrococcales</taxon>
        <taxon>Microbacteriaceae</taxon>
        <taxon>Lacisediminihabitans</taxon>
    </lineage>
</organism>
<name>A0A934SLH0_9MICO</name>
<comment type="cofactor">
    <cofactor evidence="1">
        <name>Zn(2+)</name>
        <dbReference type="ChEBI" id="CHEBI:29105"/>
    </cofactor>
</comment>
<dbReference type="CDD" id="cd06163">
    <property type="entry name" value="S2P-M50_PDZ_RseP-like"/>
    <property type="match status" value="1"/>
</dbReference>
<evidence type="ECO:0000256" key="2">
    <source>
        <dbReference type="ARBA" id="ARBA00004141"/>
    </source>
</evidence>
<dbReference type="PANTHER" id="PTHR42837:SF2">
    <property type="entry name" value="MEMBRANE METALLOPROTEASE ARASP2, CHLOROPLASTIC-RELATED"/>
    <property type="match status" value="1"/>
</dbReference>
<accession>A0A934SLH0</accession>
<dbReference type="GO" id="GO:0006508">
    <property type="term" value="P:proteolysis"/>
    <property type="evidence" value="ECO:0007669"/>
    <property type="project" value="UniProtKB-KW"/>
</dbReference>
<feature type="transmembrane region" description="Helical" evidence="11">
    <location>
        <begin position="6"/>
        <end position="24"/>
    </location>
</feature>
<evidence type="ECO:0000256" key="4">
    <source>
        <dbReference type="ARBA" id="ARBA00022670"/>
    </source>
</evidence>
<comment type="similarity">
    <text evidence="3">Belongs to the peptidase M50B family.</text>
</comment>
<dbReference type="InterPro" id="IPR036034">
    <property type="entry name" value="PDZ_sf"/>
</dbReference>
<reference evidence="13" key="1">
    <citation type="submission" date="2021-01" db="EMBL/GenBank/DDBJ databases">
        <title>Lacisediminihabitans sp. nov. strain G11-30, isolated from Antarctic Soil.</title>
        <authorList>
            <person name="Li J."/>
        </authorList>
    </citation>
    <scope>NUCLEOTIDE SEQUENCE</scope>
    <source>
        <strain evidence="13">G11-30</strain>
    </source>
</reference>
<evidence type="ECO:0000256" key="1">
    <source>
        <dbReference type="ARBA" id="ARBA00001947"/>
    </source>
</evidence>
<feature type="transmembrane region" description="Helical" evidence="11">
    <location>
        <begin position="144"/>
        <end position="171"/>
    </location>
</feature>
<dbReference type="EMBL" id="JAEPES010000002">
    <property type="protein sequence ID" value="MBK4347530.1"/>
    <property type="molecule type" value="Genomic_DNA"/>
</dbReference>
<keyword evidence="8 11" id="KW-1133">Transmembrane helix</keyword>
<sequence>MLLYIVGIVIVVIGVAISIGLHEIGHLVPAKLFKVRVGQYMIGFGPTLFSRTKGETEYGVKAIPLGGYISMAGMYPPARAGERPLTSGTDAFPAEREYEAEESGRKRGGFLKAMVQDARTASADAIPVGAEDRVFYKLPIWKRIIIMFGGPFMNLVIAFVLFGIILSGFGVQTLSVGSVSQCVVAAPSTRTSCEPTDPIAPAAAAGLKPGDQIVKVGSLDAPTWEQVTALIRKSSGKPLDFTVIRNGETKTLAVTPLRTSRETVDSAGKVVKDSAGNPVTVKVGFIGVAPSYPLVKQPFGNALPTLGNNIGHDFQIIGTLPQRLVQVAQAAFGTEARDPNGPVGVVGVGRLAGEVTATQGVPWVDRISFLLGLIASLNVALFAFNMIPLLPLDGGHIIGAIWEGLRKTFNKIFHRADPGPVDIARLVPLTYVVVIVLGGMSLLLVYADIVKPIQLQ</sequence>
<dbReference type="InterPro" id="IPR008915">
    <property type="entry name" value="Peptidase_M50"/>
</dbReference>
<dbReference type="CDD" id="cd23081">
    <property type="entry name" value="cpPDZ_EcRseP-like"/>
    <property type="match status" value="1"/>
</dbReference>
<evidence type="ECO:0000313" key="14">
    <source>
        <dbReference type="Proteomes" id="UP000636458"/>
    </source>
</evidence>
<evidence type="ECO:0000256" key="8">
    <source>
        <dbReference type="ARBA" id="ARBA00022989"/>
    </source>
</evidence>
<comment type="subcellular location">
    <subcellularLocation>
        <location evidence="2">Membrane</location>
        <topology evidence="2">Multi-pass membrane protein</topology>
    </subcellularLocation>
</comment>
<keyword evidence="9" id="KW-0482">Metalloprotease</keyword>
<comment type="caution">
    <text evidence="13">The sequence shown here is derived from an EMBL/GenBank/DDBJ whole genome shotgun (WGS) entry which is preliminary data.</text>
</comment>
<keyword evidence="10 11" id="KW-0472">Membrane</keyword>
<dbReference type="GO" id="GO:0016020">
    <property type="term" value="C:membrane"/>
    <property type="evidence" value="ECO:0007669"/>
    <property type="project" value="UniProtKB-SubCell"/>
</dbReference>
<feature type="transmembrane region" description="Helical" evidence="11">
    <location>
        <begin position="369"/>
        <end position="402"/>
    </location>
</feature>
<feature type="transmembrane region" description="Helical" evidence="11">
    <location>
        <begin position="423"/>
        <end position="447"/>
    </location>
</feature>
<evidence type="ECO:0000256" key="10">
    <source>
        <dbReference type="ARBA" id="ARBA00023136"/>
    </source>
</evidence>
<evidence type="ECO:0000256" key="6">
    <source>
        <dbReference type="ARBA" id="ARBA00022801"/>
    </source>
</evidence>
<evidence type="ECO:0000259" key="12">
    <source>
        <dbReference type="SMART" id="SM00228"/>
    </source>
</evidence>
<dbReference type="AlphaFoldDB" id="A0A934SLH0"/>
<dbReference type="PANTHER" id="PTHR42837">
    <property type="entry name" value="REGULATOR OF SIGMA-E PROTEASE RSEP"/>
    <property type="match status" value="1"/>
</dbReference>
<dbReference type="SUPFAM" id="SSF50156">
    <property type="entry name" value="PDZ domain-like"/>
    <property type="match status" value="1"/>
</dbReference>